<comment type="caution">
    <text evidence="3">The sequence shown here is derived from an EMBL/GenBank/DDBJ whole genome shotgun (WGS) entry which is preliminary data.</text>
</comment>
<name>A0ABU7SLI1_9ACTN</name>
<organism evidence="3 4">
    <name type="scientific">Plantactinospora veratri</name>
    <dbReference type="NCBI Taxonomy" id="1436122"/>
    <lineage>
        <taxon>Bacteria</taxon>
        <taxon>Bacillati</taxon>
        <taxon>Actinomycetota</taxon>
        <taxon>Actinomycetes</taxon>
        <taxon>Micromonosporales</taxon>
        <taxon>Micromonosporaceae</taxon>
        <taxon>Plantactinospora</taxon>
    </lineage>
</organism>
<sequence>MEIERTTLPGIGLRQTFTTAQGHRIGIVEYHDGDRRDVVHDDPDDPDRMVGFTLTRAEAVALATLLGFPELVDVAARPAVPVAPAAAAANPRTAPSAPAPRR</sequence>
<feature type="domain" description="Potassium/proton antiporter subunit KhtT-like N-terminal" evidence="2">
    <location>
        <begin position="1"/>
        <end position="68"/>
    </location>
</feature>
<evidence type="ECO:0000313" key="4">
    <source>
        <dbReference type="Proteomes" id="UP001339911"/>
    </source>
</evidence>
<dbReference type="RefSeq" id="WP_331210840.1">
    <property type="nucleotide sequence ID" value="NZ_JAZGQL010000028.1"/>
</dbReference>
<evidence type="ECO:0000259" key="2">
    <source>
        <dbReference type="Pfam" id="PF25991"/>
    </source>
</evidence>
<feature type="compositionally biased region" description="Low complexity" evidence="1">
    <location>
        <begin position="83"/>
        <end position="96"/>
    </location>
</feature>
<dbReference type="InterPro" id="IPR058776">
    <property type="entry name" value="KhtT-like_N"/>
</dbReference>
<keyword evidence="4" id="KW-1185">Reference proteome</keyword>
<protein>
    <submittedName>
        <fullName evidence="3">Potassium transporter TrkA</fullName>
    </submittedName>
</protein>
<gene>
    <name evidence="3" type="ORF">V1634_28655</name>
</gene>
<reference evidence="3 4" key="1">
    <citation type="submission" date="2024-01" db="EMBL/GenBank/DDBJ databases">
        <title>Genome insights into Plantactinospora veratri sp. nov.</title>
        <authorList>
            <person name="Wang L."/>
        </authorList>
    </citation>
    <scope>NUCLEOTIDE SEQUENCE [LARGE SCALE GENOMIC DNA]</scope>
    <source>
        <strain evidence="3 4">NEAU-FHS4</strain>
    </source>
</reference>
<dbReference type="Pfam" id="PF25991">
    <property type="entry name" value="KhtT_N"/>
    <property type="match status" value="1"/>
</dbReference>
<evidence type="ECO:0000256" key="1">
    <source>
        <dbReference type="SAM" id="MobiDB-lite"/>
    </source>
</evidence>
<feature type="region of interest" description="Disordered" evidence="1">
    <location>
        <begin position="83"/>
        <end position="102"/>
    </location>
</feature>
<dbReference type="Proteomes" id="UP001339911">
    <property type="component" value="Unassembled WGS sequence"/>
</dbReference>
<proteinExistence type="predicted"/>
<accession>A0ABU7SLI1</accession>
<evidence type="ECO:0000313" key="3">
    <source>
        <dbReference type="EMBL" id="MEE6310819.1"/>
    </source>
</evidence>
<dbReference type="EMBL" id="JAZGQL010000028">
    <property type="protein sequence ID" value="MEE6310819.1"/>
    <property type="molecule type" value="Genomic_DNA"/>
</dbReference>